<dbReference type="AlphaFoldDB" id="A0A1G9UC67"/>
<dbReference type="InterPro" id="IPR035965">
    <property type="entry name" value="PAS-like_dom_sf"/>
</dbReference>
<dbReference type="InterPro" id="IPR000014">
    <property type="entry name" value="PAS"/>
</dbReference>
<dbReference type="SUPFAM" id="SSF55785">
    <property type="entry name" value="PYP-like sensor domain (PAS domain)"/>
    <property type="match status" value="2"/>
</dbReference>
<dbReference type="InterPro" id="IPR052155">
    <property type="entry name" value="Biofilm_reg_signaling"/>
</dbReference>
<dbReference type="RefSeq" id="WP_089697424.1">
    <property type="nucleotide sequence ID" value="NZ_FNHL01000002.1"/>
</dbReference>
<dbReference type="SMART" id="SM00448">
    <property type="entry name" value="REC"/>
    <property type="match status" value="1"/>
</dbReference>
<accession>A0A1G9UC67</accession>
<dbReference type="CDD" id="cd00130">
    <property type="entry name" value="PAS"/>
    <property type="match status" value="2"/>
</dbReference>
<dbReference type="InterPro" id="IPR001789">
    <property type="entry name" value="Sig_transdc_resp-reg_receiver"/>
</dbReference>
<sequence>MHPWQSGDIAPFGDDERAIRVLVVDDDEAMADLSATFLERELDALEATALTDPTAVLDELADREYDCLVSDYDMPDLDGLGLLECLREADVSIPFVLFTGKGSEEIASKAISAGVDEYLQKGGTEEYPVLAKQVANLVEKHRAEKQVRRSFLAIESAQEGIGILDENGVYRYMNEAYASVYGRDRADLVGSHWGVLYPESEARRFEEEILPELVEEGTWRGISTGIAKDGRMIPEQLVLTQMDDGGHVCIVRDLTAEGAATAGRQLESRALDVVAVGVHIVDTSADDEPIVYVNDAFRTMAEASADDLVGTNWRTRYDDGEQVDRMASAMENGESVVAEPVLATASTGQFRVQVELTPIRDDGGTVTHVVAAHTDVTKRPPSAASDG</sequence>
<evidence type="ECO:0000256" key="1">
    <source>
        <dbReference type="PROSITE-ProRule" id="PRU00169"/>
    </source>
</evidence>
<dbReference type="Proteomes" id="UP000199451">
    <property type="component" value="Unassembled WGS sequence"/>
</dbReference>
<dbReference type="SMART" id="SM00091">
    <property type="entry name" value="PAS"/>
    <property type="match status" value="2"/>
</dbReference>
<dbReference type="SUPFAM" id="SSF52172">
    <property type="entry name" value="CheY-like"/>
    <property type="match status" value="1"/>
</dbReference>
<dbReference type="Pfam" id="PF00072">
    <property type="entry name" value="Response_reg"/>
    <property type="match status" value="1"/>
</dbReference>
<dbReference type="EMBL" id="FNHL01000002">
    <property type="protein sequence ID" value="SDM57508.1"/>
    <property type="molecule type" value="Genomic_DNA"/>
</dbReference>
<name>A0A1G9UC67_9EURY</name>
<proteinExistence type="predicted"/>
<dbReference type="Gene3D" id="3.40.50.2300">
    <property type="match status" value="1"/>
</dbReference>
<feature type="domain" description="Response regulatory" evidence="2">
    <location>
        <begin position="20"/>
        <end position="136"/>
    </location>
</feature>
<gene>
    <name evidence="4" type="ORF">SAMN04487949_2133</name>
</gene>
<feature type="domain" description="PAS" evidence="3">
    <location>
        <begin position="153"/>
        <end position="217"/>
    </location>
</feature>
<evidence type="ECO:0000259" key="3">
    <source>
        <dbReference type="PROSITE" id="PS50112"/>
    </source>
</evidence>
<dbReference type="PANTHER" id="PTHR44757">
    <property type="entry name" value="DIGUANYLATE CYCLASE DGCP"/>
    <property type="match status" value="1"/>
</dbReference>
<organism evidence="4 5">
    <name type="scientific">Halogranum gelatinilyticum</name>
    <dbReference type="NCBI Taxonomy" id="660521"/>
    <lineage>
        <taxon>Archaea</taxon>
        <taxon>Methanobacteriati</taxon>
        <taxon>Methanobacteriota</taxon>
        <taxon>Stenosarchaea group</taxon>
        <taxon>Halobacteria</taxon>
        <taxon>Halobacteriales</taxon>
        <taxon>Haloferacaceae</taxon>
    </lineage>
</organism>
<keyword evidence="1" id="KW-0597">Phosphoprotein</keyword>
<dbReference type="NCBIfam" id="TIGR00229">
    <property type="entry name" value="sensory_box"/>
    <property type="match status" value="2"/>
</dbReference>
<dbReference type="InterPro" id="IPR013656">
    <property type="entry name" value="PAS_4"/>
</dbReference>
<keyword evidence="5" id="KW-1185">Reference proteome</keyword>
<dbReference type="Pfam" id="PF08448">
    <property type="entry name" value="PAS_4"/>
    <property type="match status" value="1"/>
</dbReference>
<dbReference type="OrthoDB" id="8127at2157"/>
<dbReference type="PROSITE" id="PS50112">
    <property type="entry name" value="PAS"/>
    <property type="match status" value="1"/>
</dbReference>
<protein>
    <submittedName>
        <fullName evidence="4">PAS domain S-box-containing protein</fullName>
    </submittedName>
</protein>
<dbReference type="PROSITE" id="PS50110">
    <property type="entry name" value="RESPONSE_REGULATORY"/>
    <property type="match status" value="1"/>
</dbReference>
<dbReference type="STRING" id="660521.SAMN04487949_2133"/>
<dbReference type="InterPro" id="IPR011006">
    <property type="entry name" value="CheY-like_superfamily"/>
</dbReference>
<dbReference type="CDD" id="cd00156">
    <property type="entry name" value="REC"/>
    <property type="match status" value="1"/>
</dbReference>
<dbReference type="PANTHER" id="PTHR44757:SF2">
    <property type="entry name" value="BIOFILM ARCHITECTURE MAINTENANCE PROTEIN MBAA"/>
    <property type="match status" value="1"/>
</dbReference>
<dbReference type="Gene3D" id="3.30.450.20">
    <property type="entry name" value="PAS domain"/>
    <property type="match status" value="2"/>
</dbReference>
<dbReference type="Pfam" id="PF13426">
    <property type="entry name" value="PAS_9"/>
    <property type="match status" value="1"/>
</dbReference>
<evidence type="ECO:0000313" key="4">
    <source>
        <dbReference type="EMBL" id="SDM57508.1"/>
    </source>
</evidence>
<reference evidence="5" key="1">
    <citation type="submission" date="2016-10" db="EMBL/GenBank/DDBJ databases">
        <authorList>
            <person name="Varghese N."/>
            <person name="Submissions S."/>
        </authorList>
    </citation>
    <scope>NUCLEOTIDE SEQUENCE [LARGE SCALE GENOMIC DNA]</scope>
    <source>
        <strain evidence="5">CGMCC 1.10119</strain>
    </source>
</reference>
<feature type="modified residue" description="4-aspartylphosphate" evidence="1">
    <location>
        <position position="71"/>
    </location>
</feature>
<dbReference type="GO" id="GO:0000160">
    <property type="term" value="P:phosphorelay signal transduction system"/>
    <property type="evidence" value="ECO:0007669"/>
    <property type="project" value="InterPro"/>
</dbReference>
<evidence type="ECO:0000259" key="2">
    <source>
        <dbReference type="PROSITE" id="PS50110"/>
    </source>
</evidence>
<evidence type="ECO:0000313" key="5">
    <source>
        <dbReference type="Proteomes" id="UP000199451"/>
    </source>
</evidence>